<dbReference type="InterPro" id="IPR050804">
    <property type="entry name" value="MCC"/>
</dbReference>
<keyword evidence="1" id="KW-0175">Coiled coil</keyword>
<reference evidence="3" key="1">
    <citation type="submission" date="2020-01" db="EMBL/GenBank/DDBJ databases">
        <authorList>
            <person name="Mishra B."/>
        </authorList>
    </citation>
    <scope>NUCLEOTIDE SEQUENCE [LARGE SCALE GENOMIC DNA]</scope>
</reference>
<evidence type="ECO:0000313" key="4">
    <source>
        <dbReference type="Proteomes" id="UP000467841"/>
    </source>
</evidence>
<dbReference type="CDD" id="cd00121">
    <property type="entry name" value="MATH"/>
    <property type="match status" value="1"/>
</dbReference>
<name>A0A6D2ISS7_9BRAS</name>
<dbReference type="InterPro" id="IPR002083">
    <property type="entry name" value="MATH/TRAF_dom"/>
</dbReference>
<dbReference type="PANTHER" id="PTHR46236:SF12">
    <property type="entry name" value="MATH DOMAIN-CONTAINING PROTEIN"/>
    <property type="match status" value="1"/>
</dbReference>
<accession>A0A6D2ISS7</accession>
<evidence type="ECO:0000313" key="3">
    <source>
        <dbReference type="EMBL" id="CAA7029635.1"/>
    </source>
</evidence>
<dbReference type="OrthoDB" id="1128540at2759"/>
<evidence type="ECO:0000256" key="1">
    <source>
        <dbReference type="ARBA" id="ARBA00023054"/>
    </source>
</evidence>
<dbReference type="SUPFAM" id="SSF49599">
    <property type="entry name" value="TRAF domain-like"/>
    <property type="match status" value="1"/>
</dbReference>
<gene>
    <name evidence="3" type="ORF">MERR_LOCUS16870</name>
</gene>
<sequence>MEEDQEQTSFTFEIDNFFDKEGFITSPTFSSGGCEWYVGVYPKGKYIDDHLSLFLQVANPKSLRLGWKRRANYSFFLVNQSGKELFKIIELSGQLFCAQFSGWGSPKALHLKKLQEEGFMEKNKLIVKVEVKVVHYKKKGF</sequence>
<dbReference type="PANTHER" id="PTHR46236">
    <property type="entry name" value="TRAF-LIKE SUPERFAMILY PROTEIN"/>
    <property type="match status" value="1"/>
</dbReference>
<keyword evidence="4" id="KW-1185">Reference proteome</keyword>
<feature type="domain" description="MATH" evidence="2">
    <location>
        <begin position="7"/>
        <end position="131"/>
    </location>
</feature>
<proteinExistence type="predicted"/>
<dbReference type="EMBL" id="CACVBM020001085">
    <property type="protein sequence ID" value="CAA7029635.1"/>
    <property type="molecule type" value="Genomic_DNA"/>
</dbReference>
<dbReference type="PROSITE" id="PS50144">
    <property type="entry name" value="MATH"/>
    <property type="match status" value="1"/>
</dbReference>
<dbReference type="InterPro" id="IPR008974">
    <property type="entry name" value="TRAF-like"/>
</dbReference>
<dbReference type="Gene3D" id="2.60.210.10">
    <property type="entry name" value="Apoptosis, Tumor Necrosis Factor Receptor Associated Protein 2, Chain A"/>
    <property type="match status" value="1"/>
</dbReference>
<comment type="caution">
    <text evidence="3">The sequence shown here is derived from an EMBL/GenBank/DDBJ whole genome shotgun (WGS) entry which is preliminary data.</text>
</comment>
<evidence type="ECO:0000259" key="2">
    <source>
        <dbReference type="PROSITE" id="PS50144"/>
    </source>
</evidence>
<dbReference type="Pfam" id="PF22486">
    <property type="entry name" value="MATH_2"/>
    <property type="match status" value="1"/>
</dbReference>
<dbReference type="Proteomes" id="UP000467841">
    <property type="component" value="Unassembled WGS sequence"/>
</dbReference>
<protein>
    <recommendedName>
        <fullName evidence="2">MATH domain-containing protein</fullName>
    </recommendedName>
</protein>
<organism evidence="3 4">
    <name type="scientific">Microthlaspi erraticum</name>
    <dbReference type="NCBI Taxonomy" id="1685480"/>
    <lineage>
        <taxon>Eukaryota</taxon>
        <taxon>Viridiplantae</taxon>
        <taxon>Streptophyta</taxon>
        <taxon>Embryophyta</taxon>
        <taxon>Tracheophyta</taxon>
        <taxon>Spermatophyta</taxon>
        <taxon>Magnoliopsida</taxon>
        <taxon>eudicotyledons</taxon>
        <taxon>Gunneridae</taxon>
        <taxon>Pentapetalae</taxon>
        <taxon>rosids</taxon>
        <taxon>malvids</taxon>
        <taxon>Brassicales</taxon>
        <taxon>Brassicaceae</taxon>
        <taxon>Coluteocarpeae</taxon>
        <taxon>Microthlaspi</taxon>
    </lineage>
</organism>
<dbReference type="AlphaFoldDB" id="A0A6D2ISS7"/>
<dbReference type="SMART" id="SM00061">
    <property type="entry name" value="MATH"/>
    <property type="match status" value="1"/>
</dbReference>